<accession>A0A9W8TF86</accession>
<dbReference type="OrthoDB" id="1921208at2759"/>
<dbReference type="Proteomes" id="UP001148786">
    <property type="component" value="Unassembled WGS sequence"/>
</dbReference>
<dbReference type="EMBL" id="JANKHO010000044">
    <property type="protein sequence ID" value="KAJ3516728.1"/>
    <property type="molecule type" value="Genomic_DNA"/>
</dbReference>
<dbReference type="SUPFAM" id="SSF49503">
    <property type="entry name" value="Cupredoxins"/>
    <property type="match status" value="2"/>
</dbReference>
<feature type="signal peptide" evidence="1">
    <location>
        <begin position="1"/>
        <end position="20"/>
    </location>
</feature>
<dbReference type="PANTHER" id="PTHR34883:SF15">
    <property type="entry name" value="EXTRACELLULAR SERINE-RICH PROTEIN"/>
    <property type="match status" value="1"/>
</dbReference>
<evidence type="ECO:0000313" key="2">
    <source>
        <dbReference type="EMBL" id="KAJ3516728.1"/>
    </source>
</evidence>
<feature type="chain" id="PRO_5040869878" description="Cupredoxin" evidence="1">
    <location>
        <begin position="21"/>
        <end position="330"/>
    </location>
</feature>
<evidence type="ECO:0000313" key="3">
    <source>
        <dbReference type="Proteomes" id="UP001148786"/>
    </source>
</evidence>
<name>A0A9W8TF86_9AGAR</name>
<dbReference type="PANTHER" id="PTHR34883">
    <property type="entry name" value="SERINE-RICH PROTEIN, PUTATIVE-RELATED-RELATED"/>
    <property type="match status" value="1"/>
</dbReference>
<comment type="caution">
    <text evidence="2">The sequence shown here is derived from an EMBL/GenBank/DDBJ whole genome shotgun (WGS) entry which is preliminary data.</text>
</comment>
<gene>
    <name evidence="2" type="ORF">NLJ89_g950</name>
</gene>
<evidence type="ECO:0008006" key="4">
    <source>
        <dbReference type="Google" id="ProtNLM"/>
    </source>
</evidence>
<dbReference type="InterPro" id="IPR052953">
    <property type="entry name" value="Ser-rich/MCO-related"/>
</dbReference>
<proteinExistence type="predicted"/>
<evidence type="ECO:0000256" key="1">
    <source>
        <dbReference type="SAM" id="SignalP"/>
    </source>
</evidence>
<keyword evidence="3" id="KW-1185">Reference proteome</keyword>
<protein>
    <recommendedName>
        <fullName evidence="4">Cupredoxin</fullName>
    </recommendedName>
</protein>
<dbReference type="InterPro" id="IPR008972">
    <property type="entry name" value="Cupredoxin"/>
</dbReference>
<dbReference type="AlphaFoldDB" id="A0A9W8TF86"/>
<sequence>MRRFATISTLLLGIVPPSLSATMDVIVGGPGVLKFTPSFVAASLGDVVRFTFQQKNHTATQSTFESPCLRAPGGFDSGFVPVEDGVTNGFPVAELEISTTNPIWVYCRQGNHCQQGMVFAVNPGDRFAAFQAAATGGSAPSTSTAPASTTSLVLATPSFTTSITPSAAAGLDHKVIVGGPGVLAYNPSNITAQVGDTITFEFREKNHTVTASSFDAPCRALALTSTSGEVGFDSGFQPIADDALTFPTFTIQVNDTKPIWAYCRQGNHCGQGMVFSANADESGARGFAAFRALAKQLNGTTSTTTNDAHVAAAHPAILLGALAFVSIFVL</sequence>
<organism evidence="2 3">
    <name type="scientific">Agrocybe chaxingu</name>
    <dbReference type="NCBI Taxonomy" id="84603"/>
    <lineage>
        <taxon>Eukaryota</taxon>
        <taxon>Fungi</taxon>
        <taxon>Dikarya</taxon>
        <taxon>Basidiomycota</taxon>
        <taxon>Agaricomycotina</taxon>
        <taxon>Agaricomycetes</taxon>
        <taxon>Agaricomycetidae</taxon>
        <taxon>Agaricales</taxon>
        <taxon>Agaricineae</taxon>
        <taxon>Strophariaceae</taxon>
        <taxon>Agrocybe</taxon>
    </lineage>
</organism>
<dbReference type="CDD" id="cd00920">
    <property type="entry name" value="Cupredoxin"/>
    <property type="match status" value="2"/>
</dbReference>
<dbReference type="Gene3D" id="2.60.40.420">
    <property type="entry name" value="Cupredoxins - blue copper proteins"/>
    <property type="match status" value="2"/>
</dbReference>
<keyword evidence="1" id="KW-0732">Signal</keyword>
<reference evidence="2" key="1">
    <citation type="submission" date="2022-07" db="EMBL/GenBank/DDBJ databases">
        <title>Genome Sequence of Agrocybe chaxingu.</title>
        <authorList>
            <person name="Buettner E."/>
        </authorList>
    </citation>
    <scope>NUCLEOTIDE SEQUENCE</scope>
    <source>
        <strain evidence="2">MP-N11</strain>
    </source>
</reference>